<dbReference type="CDD" id="cd16393">
    <property type="entry name" value="SPO0J_N"/>
    <property type="match status" value="1"/>
</dbReference>
<evidence type="ECO:0000256" key="1">
    <source>
        <dbReference type="ARBA" id="ARBA00006295"/>
    </source>
</evidence>
<dbReference type="NCBIfam" id="TIGR00180">
    <property type="entry name" value="parB_part"/>
    <property type="match status" value="1"/>
</dbReference>
<dbReference type="SUPFAM" id="SSF109709">
    <property type="entry name" value="KorB DNA-binding domain-like"/>
    <property type="match status" value="1"/>
</dbReference>
<dbReference type="Pfam" id="PF23552">
    <property type="entry name" value="ParB_C"/>
    <property type="match status" value="1"/>
</dbReference>
<dbReference type="InterPro" id="IPR003115">
    <property type="entry name" value="ParB_N"/>
</dbReference>
<dbReference type="SUPFAM" id="SSF110849">
    <property type="entry name" value="ParB/Sulfiredoxin"/>
    <property type="match status" value="1"/>
</dbReference>
<evidence type="ECO:0000256" key="2">
    <source>
        <dbReference type="ARBA" id="ARBA00022829"/>
    </source>
</evidence>
<organism evidence="5">
    <name type="scientific">uncultured bacterium EIL5A08</name>
    <dbReference type="NCBI Taxonomy" id="1768204"/>
    <lineage>
        <taxon>Bacteria</taxon>
        <taxon>environmental samples</taxon>
    </lineage>
</organism>
<dbReference type="InterPro" id="IPR004437">
    <property type="entry name" value="ParB/RepB/Spo0J"/>
</dbReference>
<dbReference type="PANTHER" id="PTHR33375:SF1">
    <property type="entry name" value="CHROMOSOME-PARTITIONING PROTEIN PARB-RELATED"/>
    <property type="match status" value="1"/>
</dbReference>
<dbReference type="GO" id="GO:0003677">
    <property type="term" value="F:DNA binding"/>
    <property type="evidence" value="ECO:0007669"/>
    <property type="project" value="UniProtKB-KW"/>
</dbReference>
<evidence type="ECO:0000259" key="4">
    <source>
        <dbReference type="SMART" id="SM00470"/>
    </source>
</evidence>
<dbReference type="Pfam" id="PF02195">
    <property type="entry name" value="ParB_N"/>
    <property type="match status" value="1"/>
</dbReference>
<proteinExistence type="inferred from homology"/>
<feature type="domain" description="ParB-like N-terminal" evidence="4">
    <location>
        <begin position="34"/>
        <end position="123"/>
    </location>
</feature>
<accession>A0A0U2XPP7</accession>
<evidence type="ECO:0000256" key="3">
    <source>
        <dbReference type="ARBA" id="ARBA00023125"/>
    </source>
</evidence>
<keyword evidence="3" id="KW-0238">DNA-binding</keyword>
<dbReference type="InterPro" id="IPR050336">
    <property type="entry name" value="Chromosome_partition/occlusion"/>
</dbReference>
<dbReference type="InterPro" id="IPR041468">
    <property type="entry name" value="HTH_ParB/Spo0J"/>
</dbReference>
<comment type="similarity">
    <text evidence="1">Belongs to the ParB family.</text>
</comment>
<dbReference type="SMART" id="SM00470">
    <property type="entry name" value="ParB"/>
    <property type="match status" value="1"/>
</dbReference>
<sequence>MTKRKALGSGLDSLLSSARRVTESETSDQLQSPSSLPVHKIVRNRHQPRKVFHENEIKHLADSINENGQISPIVVRKMGEKFELIVGERRWRAIQLLRRDTIDAVIIDADEKTSAVLSIVENVQREDLNSMEEAESLLRLVNEFGMSHDDVSKYISKSRTHVTNLIRLNDLSDYGKEQLRIGTITMGHARAVLTLPLDEQSLILREAVRKNLSVRAVENLAKPDTRTKFKNKDPDTAILERQLSESLGAKINIKHGKSGGVISIKYSTMNELQGIIEKIRNTNKK</sequence>
<dbReference type="FunFam" id="1.10.10.2830:FF:000001">
    <property type="entry name" value="Chromosome partitioning protein ParB"/>
    <property type="match status" value="1"/>
</dbReference>
<dbReference type="Gene3D" id="3.90.1530.30">
    <property type="match status" value="1"/>
</dbReference>
<dbReference type="InterPro" id="IPR036086">
    <property type="entry name" value="ParB/Sulfiredoxin_sf"/>
</dbReference>
<dbReference type="FunFam" id="3.90.1530.30:FF:000001">
    <property type="entry name" value="Chromosome partitioning protein ParB"/>
    <property type="match status" value="1"/>
</dbReference>
<dbReference type="Gene3D" id="1.10.10.2830">
    <property type="match status" value="1"/>
</dbReference>
<evidence type="ECO:0000313" key="5">
    <source>
        <dbReference type="EMBL" id="ALS56108.1"/>
    </source>
</evidence>
<name>A0A0U2XPP7_9BACT</name>
<dbReference type="GO" id="GO:0007059">
    <property type="term" value="P:chromosome segregation"/>
    <property type="evidence" value="ECO:0007669"/>
    <property type="project" value="UniProtKB-KW"/>
</dbReference>
<dbReference type="AlphaFoldDB" id="A0A0U2XPP7"/>
<keyword evidence="2" id="KW-0159">Chromosome partition</keyword>
<dbReference type="EMBL" id="KT201087">
    <property type="protein sequence ID" value="ALS56108.1"/>
    <property type="molecule type" value="Genomic_DNA"/>
</dbReference>
<dbReference type="InterPro" id="IPR057240">
    <property type="entry name" value="ParB_dimer_C"/>
</dbReference>
<reference evidence="5" key="1">
    <citation type="journal article" date="2016" name="ISME J.">
        <title>Functional metagenomic screen reveals new and diverse microbial rhodopsins.</title>
        <authorList>
            <person name="Pushkarev A."/>
            <person name="Beja O."/>
        </authorList>
    </citation>
    <scope>NUCLEOTIDE SEQUENCE</scope>
</reference>
<dbReference type="GO" id="GO:0005694">
    <property type="term" value="C:chromosome"/>
    <property type="evidence" value="ECO:0007669"/>
    <property type="project" value="TreeGrafter"/>
</dbReference>
<protein>
    <submittedName>
        <fullName evidence="5">Putative chromosome partitioning protein ParB</fullName>
    </submittedName>
</protein>
<dbReference type="PANTHER" id="PTHR33375">
    <property type="entry name" value="CHROMOSOME-PARTITIONING PROTEIN PARB-RELATED"/>
    <property type="match status" value="1"/>
</dbReference>
<dbReference type="Pfam" id="PF17762">
    <property type="entry name" value="HTH_ParB"/>
    <property type="match status" value="1"/>
</dbReference>